<gene>
    <name evidence="2" type="ORF">MKW94_016194</name>
</gene>
<dbReference type="PANTHER" id="PTHR47426:SF3">
    <property type="entry name" value="GCN5-RELATED N-ACETYLTRANSFERASE 6, CHLOROPLASTIC"/>
    <property type="match status" value="1"/>
</dbReference>
<dbReference type="InterPro" id="IPR016181">
    <property type="entry name" value="Acyl_CoA_acyltransferase"/>
</dbReference>
<evidence type="ECO:0000313" key="2">
    <source>
        <dbReference type="EMBL" id="MCL7048535.1"/>
    </source>
</evidence>
<feature type="domain" description="N-acetyltransferase" evidence="1">
    <location>
        <begin position="193"/>
        <end position="283"/>
    </location>
</feature>
<name>A0AA41VWH7_PAPNU</name>
<dbReference type="EMBL" id="JAJJMA010305488">
    <property type="protein sequence ID" value="MCL7048535.1"/>
    <property type="molecule type" value="Genomic_DNA"/>
</dbReference>
<comment type="caution">
    <text evidence="2">The sequence shown here is derived from an EMBL/GenBank/DDBJ whole genome shotgun (WGS) entry which is preliminary data.</text>
</comment>
<dbReference type="SUPFAM" id="SSF55729">
    <property type="entry name" value="Acyl-CoA N-acyltransferases (Nat)"/>
    <property type="match status" value="1"/>
</dbReference>
<reference evidence="2" key="1">
    <citation type="submission" date="2022-03" db="EMBL/GenBank/DDBJ databases">
        <title>A functionally conserved STORR gene fusion in Papaver species that diverged 16.8 million years ago.</title>
        <authorList>
            <person name="Catania T."/>
        </authorList>
    </citation>
    <scope>NUCLEOTIDE SEQUENCE</scope>
    <source>
        <strain evidence="2">S-191538</strain>
    </source>
</reference>
<sequence length="289" mass="32860">MLMSMNVFQQTTPKLLSFPSVSCHGRRIPSHSSSQLLVSSPATTMEFNSKFLNIHSCHGIQHSSSATMRFSPVFALPKDNEEEPIIQDHDEEYRTLISPDNVKEEQSKKVSGGEAKKVECLVREATVDEFWASARLKARMYAYPSHDRYASEKKQAEKEHNAILEGYKNQDFMCIIAVRKEGENELNGLFEIVIGTLDFRVIYHPKKHGIISNVIVAESARQQGVGSNMLKFILEYAKGNGVTEVFLYVHRDNYPALELYRKMGFGVIPDWSEMPHLKNKNLYICGIIL</sequence>
<dbReference type="InterPro" id="IPR000182">
    <property type="entry name" value="GNAT_dom"/>
</dbReference>
<evidence type="ECO:0000259" key="1">
    <source>
        <dbReference type="PROSITE" id="PS51186"/>
    </source>
</evidence>
<accession>A0AA41VWH7</accession>
<organism evidence="2 3">
    <name type="scientific">Papaver nudicaule</name>
    <name type="common">Iceland poppy</name>
    <dbReference type="NCBI Taxonomy" id="74823"/>
    <lineage>
        <taxon>Eukaryota</taxon>
        <taxon>Viridiplantae</taxon>
        <taxon>Streptophyta</taxon>
        <taxon>Embryophyta</taxon>
        <taxon>Tracheophyta</taxon>
        <taxon>Spermatophyta</taxon>
        <taxon>Magnoliopsida</taxon>
        <taxon>Ranunculales</taxon>
        <taxon>Papaveraceae</taxon>
        <taxon>Papaveroideae</taxon>
        <taxon>Papaver</taxon>
    </lineage>
</organism>
<keyword evidence="3" id="KW-1185">Reference proteome</keyword>
<dbReference type="GO" id="GO:0016747">
    <property type="term" value="F:acyltransferase activity, transferring groups other than amino-acyl groups"/>
    <property type="evidence" value="ECO:0007669"/>
    <property type="project" value="InterPro"/>
</dbReference>
<dbReference type="PANTHER" id="PTHR47426">
    <property type="entry name" value="ACYL-COA N-ACYLTRANSFERASES (NAT) SUPERFAMILY PROTEIN"/>
    <property type="match status" value="1"/>
</dbReference>
<evidence type="ECO:0000313" key="3">
    <source>
        <dbReference type="Proteomes" id="UP001177140"/>
    </source>
</evidence>
<protein>
    <recommendedName>
        <fullName evidence="1">N-acetyltransferase domain-containing protein</fullName>
    </recommendedName>
</protein>
<dbReference type="Gene3D" id="3.40.630.30">
    <property type="match status" value="1"/>
</dbReference>
<dbReference type="PROSITE" id="PS51186">
    <property type="entry name" value="GNAT"/>
    <property type="match status" value="1"/>
</dbReference>
<proteinExistence type="predicted"/>
<dbReference type="Proteomes" id="UP001177140">
    <property type="component" value="Unassembled WGS sequence"/>
</dbReference>
<dbReference type="AlphaFoldDB" id="A0AA41VWH7"/>
<dbReference type="Pfam" id="PF00583">
    <property type="entry name" value="Acetyltransf_1"/>
    <property type="match status" value="1"/>
</dbReference>
<dbReference type="CDD" id="cd04301">
    <property type="entry name" value="NAT_SF"/>
    <property type="match status" value="1"/>
</dbReference>